<evidence type="ECO:0000256" key="1">
    <source>
        <dbReference type="PROSITE-ProRule" id="PRU00339"/>
    </source>
</evidence>
<dbReference type="SUPFAM" id="SSF48452">
    <property type="entry name" value="TPR-like"/>
    <property type="match status" value="1"/>
</dbReference>
<evidence type="ECO:0000313" key="5">
    <source>
        <dbReference type="Proteomes" id="UP001485226"/>
    </source>
</evidence>
<keyword evidence="2" id="KW-0175">Coiled coil</keyword>
<dbReference type="InterPro" id="IPR016032">
    <property type="entry name" value="Sig_transdc_resp-reg_C-effctor"/>
</dbReference>
<proteinExistence type="predicted"/>
<keyword evidence="5" id="KW-1185">Reference proteome</keyword>
<keyword evidence="3" id="KW-1133">Transmembrane helix</keyword>
<comment type="caution">
    <text evidence="4">The sequence shown here is derived from an EMBL/GenBank/DDBJ whole genome shotgun (WGS) entry which is preliminary data.</text>
</comment>
<keyword evidence="3" id="KW-0472">Membrane</keyword>
<dbReference type="SUPFAM" id="SSF46894">
    <property type="entry name" value="C-terminal effector domain of the bipartite response regulators"/>
    <property type="match status" value="1"/>
</dbReference>
<dbReference type="InterPro" id="IPR019734">
    <property type="entry name" value="TPR_rpt"/>
</dbReference>
<organism evidence="4 5">
    <name type="scientific">Flavobacterium calami</name>
    <dbReference type="NCBI Taxonomy" id="3139144"/>
    <lineage>
        <taxon>Bacteria</taxon>
        <taxon>Pseudomonadati</taxon>
        <taxon>Bacteroidota</taxon>
        <taxon>Flavobacteriia</taxon>
        <taxon>Flavobacteriales</taxon>
        <taxon>Flavobacteriaceae</taxon>
        <taxon>Flavobacterium</taxon>
    </lineage>
</organism>
<keyword evidence="1" id="KW-0802">TPR repeat</keyword>
<dbReference type="Gene3D" id="1.25.40.10">
    <property type="entry name" value="Tetratricopeptide repeat domain"/>
    <property type="match status" value="1"/>
</dbReference>
<evidence type="ECO:0000256" key="3">
    <source>
        <dbReference type="SAM" id="Phobius"/>
    </source>
</evidence>
<reference evidence="4 5" key="1">
    <citation type="submission" date="2024-04" db="EMBL/GenBank/DDBJ databases">
        <title>Flavobacterium sp. DGU38 16S ribosomal RNA gene Genome sequencing and assembly.</title>
        <authorList>
            <person name="Park S."/>
        </authorList>
    </citation>
    <scope>NUCLEOTIDE SEQUENCE [LARGE SCALE GENOMIC DNA]</scope>
    <source>
        <strain evidence="4 5">DGU38</strain>
    </source>
</reference>
<name>A0ABU9IJH8_9FLAO</name>
<accession>A0ABU9IJH8</accession>
<dbReference type="Pfam" id="PF13424">
    <property type="entry name" value="TPR_12"/>
    <property type="match status" value="1"/>
</dbReference>
<evidence type="ECO:0000256" key="2">
    <source>
        <dbReference type="SAM" id="Coils"/>
    </source>
</evidence>
<protein>
    <submittedName>
        <fullName evidence="4">Tetratricopeptide repeat protein</fullName>
    </submittedName>
</protein>
<gene>
    <name evidence="4" type="ORF">AAEO57_00265</name>
</gene>
<keyword evidence="3" id="KW-0812">Transmembrane</keyword>
<dbReference type="PROSITE" id="PS50005">
    <property type="entry name" value="TPR"/>
    <property type="match status" value="1"/>
</dbReference>
<dbReference type="EMBL" id="JBBYHS010000001">
    <property type="protein sequence ID" value="MEL1252189.1"/>
    <property type="molecule type" value="Genomic_DNA"/>
</dbReference>
<evidence type="ECO:0000313" key="4">
    <source>
        <dbReference type="EMBL" id="MEL1252189.1"/>
    </source>
</evidence>
<feature type="coiled-coil region" evidence="2">
    <location>
        <begin position="398"/>
        <end position="440"/>
    </location>
</feature>
<dbReference type="SMART" id="SM00028">
    <property type="entry name" value="TPR"/>
    <property type="match status" value="4"/>
</dbReference>
<sequence>MQKKVFYRINDHNIFTTVKSPKSIFFTLLFCLFFNLNNYAQTLEDCIKIKESGLAAMDKFDYAKALKDLTKAKLLAEKNNWYLQIFETKNKIGVVYMNLSDYGEALNYYLEAYILATQHLESNKESAILNNIAVLYCLEKKYKKAQEYYLKAYDIAKKLGDKNKLALYGVNLGKVSNWLNELDVASDYLNEAAVFAKGNEPLELQVQAMLAENLLCRGDFEAGKKIAFDLQAKNKENNFENRNINSTILNLLARAFFLEKDYDKCVYYINLCLKATRDLEGRMRLYDQLSDVYVLQKKDGKALAALRMMVSTRDSLDNMTQKNVYETNKVKFDVLNYKNDLKISREKSRFEHKIFGVLIVFFILLLFFLFRMHRNRIIKQEQKKIIIEREQKIINLELESEKSNKRMLEQQIKEIESEALLEQERLKNEIEQKNRKLLAKALYLSGRNDMIEEVVNSLSEIPNVSHDNTLKSHIKSLKEHLKSNSEWDNFIIHFEEVNQGFLNCLKEKHPNLTANDIRFICYVYMNLSSKEICSIFNITQEACRKRKERIFNKMEIDKSMSFYEYLSRISR</sequence>
<feature type="repeat" description="TPR" evidence="1">
    <location>
        <begin position="86"/>
        <end position="119"/>
    </location>
</feature>
<dbReference type="Proteomes" id="UP001485226">
    <property type="component" value="Unassembled WGS sequence"/>
</dbReference>
<dbReference type="InterPro" id="IPR011990">
    <property type="entry name" value="TPR-like_helical_dom_sf"/>
</dbReference>
<feature type="transmembrane region" description="Helical" evidence="3">
    <location>
        <begin position="354"/>
        <end position="370"/>
    </location>
</feature>
<dbReference type="RefSeq" id="WP_341688311.1">
    <property type="nucleotide sequence ID" value="NZ_JBBYHS010000001.1"/>
</dbReference>